<sequence length="736" mass="77577">MLGTAVVLGMMTFASGIGNSALSQDAAADNITAPQQKRPALQPDAGFHLGGRPSSTAQVGPPVGAPLVILPQPFVPPGSIALPGADQKPTDDPDTAADMAAEGGGGADTDDVPRETPFVSGQLAEPDPAGVAVLDSDAALPATLWQNRSRQDIAARLRGLGMSANTPVLAGLAERILLSGFALFRQSEFGDVPRSDPVLSARLQELSALGRAPAISALLRRLPANLSEDFNGTGVAPRVLVTAYLAAGRPGDACELAVTSQRYNVDGDIFWPRLSAFCEAVAGRRAAVDFQLGVLEELTTVSPDFYRLIDLILIEAEQTARGADDVLPPGSLDLPLHPDVLEVTMAQLARVEVADWTMAGKDDLVAMGQETREYAGVQESRLALALGAALPSLGIDAQANIMNAAIQAAVLAPETSANTIRIAASKLMAPINSDNLVIDQTSVETDAAESGTAADRSFFEQAQRIVLKKENRDLHSAESTENESKTESESDSVFSMQAATVQRADGQNGHTRHFVSLEQLWRDARTGQNLAQVGPVIGHLVRDWSPNLTAEASVIVRALMLTGDLQPLTVWSRALRAQSSGRDVDLDTMLADMGPLLALSLPDLDDTAAFNDGLLRRWWQVQAGRPDAAQRGEVLFSVMEALGLSVPEDLWAALEEVPVLRAGLSPSVRQWRQFLRDGVAGDRAAVITGAVRLMGAAGGRPVPASLAGSVIGMLRASGFEGDARAIALEYLIAQGL</sequence>
<dbReference type="EMBL" id="REFR01000016">
    <property type="protein sequence ID" value="RMB01513.1"/>
    <property type="molecule type" value="Genomic_DNA"/>
</dbReference>
<keyword evidence="3" id="KW-1185">Reference proteome</keyword>
<protein>
    <recommendedName>
        <fullName evidence="4">Antifreeze glycopeptide polyprotein</fullName>
    </recommendedName>
</protein>
<dbReference type="Proteomes" id="UP000271227">
    <property type="component" value="Unassembled WGS sequence"/>
</dbReference>
<feature type="region of interest" description="Disordered" evidence="1">
    <location>
        <begin position="78"/>
        <end position="125"/>
    </location>
</feature>
<evidence type="ECO:0008006" key="4">
    <source>
        <dbReference type="Google" id="ProtNLM"/>
    </source>
</evidence>
<proteinExistence type="predicted"/>
<name>A0A3M0CEP8_9PROT</name>
<accession>A0A3M0CEP8</accession>
<reference evidence="2 3" key="1">
    <citation type="submission" date="2018-10" db="EMBL/GenBank/DDBJ databases">
        <title>Genomic Encyclopedia of Archaeal and Bacterial Type Strains, Phase II (KMG-II): from individual species to whole genera.</title>
        <authorList>
            <person name="Goeker M."/>
        </authorList>
    </citation>
    <scope>NUCLEOTIDE SEQUENCE [LARGE SCALE GENOMIC DNA]</scope>
    <source>
        <strain evidence="2 3">DSM 25217</strain>
    </source>
</reference>
<evidence type="ECO:0000313" key="2">
    <source>
        <dbReference type="EMBL" id="RMB01513.1"/>
    </source>
</evidence>
<dbReference type="InParanoid" id="A0A3M0CEP8"/>
<organism evidence="2 3">
    <name type="scientific">Eilatimonas milleporae</name>
    <dbReference type="NCBI Taxonomy" id="911205"/>
    <lineage>
        <taxon>Bacteria</taxon>
        <taxon>Pseudomonadati</taxon>
        <taxon>Pseudomonadota</taxon>
        <taxon>Alphaproteobacteria</taxon>
        <taxon>Kordiimonadales</taxon>
        <taxon>Kordiimonadaceae</taxon>
        <taxon>Eilatimonas</taxon>
    </lineage>
</organism>
<comment type="caution">
    <text evidence="2">The sequence shown here is derived from an EMBL/GenBank/DDBJ whole genome shotgun (WGS) entry which is preliminary data.</text>
</comment>
<feature type="region of interest" description="Disordered" evidence="1">
    <location>
        <begin position="470"/>
        <end position="493"/>
    </location>
</feature>
<evidence type="ECO:0000256" key="1">
    <source>
        <dbReference type="SAM" id="MobiDB-lite"/>
    </source>
</evidence>
<feature type="region of interest" description="Disordered" evidence="1">
    <location>
        <begin position="41"/>
        <end position="60"/>
    </location>
</feature>
<evidence type="ECO:0000313" key="3">
    <source>
        <dbReference type="Proteomes" id="UP000271227"/>
    </source>
</evidence>
<gene>
    <name evidence="2" type="ORF">BXY39_3700</name>
</gene>
<feature type="compositionally biased region" description="Basic and acidic residues" evidence="1">
    <location>
        <begin position="470"/>
        <end position="488"/>
    </location>
</feature>
<dbReference type="AlphaFoldDB" id="A0A3M0CEP8"/>